<organism evidence="2 3">
    <name type="scientific">Thermomonas beijingensis</name>
    <dbReference type="NCBI Taxonomy" id="2872701"/>
    <lineage>
        <taxon>Bacteria</taxon>
        <taxon>Pseudomonadati</taxon>
        <taxon>Pseudomonadota</taxon>
        <taxon>Gammaproteobacteria</taxon>
        <taxon>Lysobacterales</taxon>
        <taxon>Lysobacteraceae</taxon>
        <taxon>Thermomonas</taxon>
    </lineage>
</organism>
<feature type="transmembrane region" description="Helical" evidence="1">
    <location>
        <begin position="60"/>
        <end position="82"/>
    </location>
</feature>
<keyword evidence="1" id="KW-0812">Transmembrane</keyword>
<proteinExistence type="predicted"/>
<comment type="caution">
    <text evidence="2">The sequence shown here is derived from an EMBL/GenBank/DDBJ whole genome shotgun (WGS) entry which is preliminary data.</text>
</comment>
<reference evidence="2" key="1">
    <citation type="submission" date="2021-09" db="EMBL/GenBank/DDBJ databases">
        <authorList>
            <person name="Wu T."/>
            <person name="Guo S.Z."/>
        </authorList>
    </citation>
    <scope>NUCLEOTIDE SEQUENCE</scope>
    <source>
        <strain evidence="2">RSS-23</strain>
    </source>
</reference>
<dbReference type="EMBL" id="JAIQDJ010000007">
    <property type="protein sequence ID" value="MBZ4186817.1"/>
    <property type="molecule type" value="Genomic_DNA"/>
</dbReference>
<evidence type="ECO:0000313" key="2">
    <source>
        <dbReference type="EMBL" id="MBZ4186817.1"/>
    </source>
</evidence>
<keyword evidence="1" id="KW-0472">Membrane</keyword>
<feature type="transmembrane region" description="Helical" evidence="1">
    <location>
        <begin position="177"/>
        <end position="195"/>
    </location>
</feature>
<evidence type="ECO:0000313" key="3">
    <source>
        <dbReference type="Proteomes" id="UP001430290"/>
    </source>
</evidence>
<name>A0ABS7TG47_9GAMM</name>
<feature type="transmembrane region" description="Helical" evidence="1">
    <location>
        <begin position="20"/>
        <end position="39"/>
    </location>
</feature>
<sequence length="427" mass="47660">MNDIENPHTLSRRTTPTWEVELLISGIAVFAMLQLPGWLDDRFFALRPRFDSDWRTVLQLVYIYARSAALILALTFVLHLLLRARWIALVGMHSVYPDGIRWDKLRIGPIARAMEQAREISFPDIIENADNRATILFAVGVTQAMFVVVISIAAISILGLSMIIAALSGGRLDPSSILVVLMGLWVVPSAVAAMIDHKYGSALTPNSRWYRLLQRMFGVYARLGFRRSNNPVMALLSSHSSDRKVLTATMLLMFLALGVTIFSGTLQREPSLLGNYALFPAGRDVRALDSAHYDDQRNPARDDAVPYVQSAIIKDAYAQLVVPFQPNRDTSAMQRRCPQTRAQSAQTRLTCLSALHTVTLDGKPLPELRYEISSDPRTDRPALLAMIDVRTLANGRHELHVTRPPRSGSSAKDISQDPGFDVIAFWR</sequence>
<feature type="transmembrane region" description="Helical" evidence="1">
    <location>
        <begin position="144"/>
        <end position="165"/>
    </location>
</feature>
<dbReference type="Proteomes" id="UP001430290">
    <property type="component" value="Unassembled WGS sequence"/>
</dbReference>
<protein>
    <submittedName>
        <fullName evidence="2">Uncharacterized protein</fullName>
    </submittedName>
</protein>
<keyword evidence="1" id="KW-1133">Transmembrane helix</keyword>
<keyword evidence="3" id="KW-1185">Reference proteome</keyword>
<feature type="transmembrane region" description="Helical" evidence="1">
    <location>
        <begin position="245"/>
        <end position="266"/>
    </location>
</feature>
<gene>
    <name evidence="2" type="ORF">K7B09_10855</name>
</gene>
<evidence type="ECO:0000256" key="1">
    <source>
        <dbReference type="SAM" id="Phobius"/>
    </source>
</evidence>
<dbReference type="RefSeq" id="WP_223629495.1">
    <property type="nucleotide sequence ID" value="NZ_JAIQDJ010000007.1"/>
</dbReference>
<accession>A0ABS7TG47</accession>